<dbReference type="AlphaFoldDB" id="A0A9N8ZIU1"/>
<gene>
    <name evidence="8" type="ORF">AMORRO_LOCUS3075</name>
</gene>
<feature type="compositionally biased region" description="Basic and acidic residues" evidence="7">
    <location>
        <begin position="285"/>
        <end position="295"/>
    </location>
</feature>
<evidence type="ECO:0000256" key="2">
    <source>
        <dbReference type="ARBA" id="ARBA00007336"/>
    </source>
</evidence>
<evidence type="ECO:0000256" key="4">
    <source>
        <dbReference type="ARBA" id="ARBA00023054"/>
    </source>
</evidence>
<keyword evidence="3" id="KW-0690">Ribosome biogenesis</keyword>
<keyword evidence="4 6" id="KW-0175">Coiled coil</keyword>
<dbReference type="GO" id="GO:0005730">
    <property type="term" value="C:nucleolus"/>
    <property type="evidence" value="ECO:0007669"/>
    <property type="project" value="UniProtKB-SubCell"/>
</dbReference>
<keyword evidence="9" id="KW-1185">Reference proteome</keyword>
<evidence type="ECO:0000313" key="9">
    <source>
        <dbReference type="Proteomes" id="UP000789342"/>
    </source>
</evidence>
<feature type="compositionally biased region" description="Polar residues" evidence="7">
    <location>
        <begin position="23"/>
        <end position="40"/>
    </location>
</feature>
<feature type="compositionally biased region" description="Basic and acidic residues" evidence="7">
    <location>
        <begin position="1"/>
        <end position="12"/>
    </location>
</feature>
<comment type="similarity">
    <text evidence="2">Belongs to the EBP2 family.</text>
</comment>
<dbReference type="GO" id="GO:0042273">
    <property type="term" value="P:ribosomal large subunit biogenesis"/>
    <property type="evidence" value="ECO:0007669"/>
    <property type="project" value="TreeGrafter"/>
</dbReference>
<dbReference type="InterPro" id="IPR008610">
    <property type="entry name" value="Ebp2"/>
</dbReference>
<accession>A0A9N8ZIU1</accession>
<comment type="caution">
    <text evidence="8">The sequence shown here is derived from an EMBL/GenBank/DDBJ whole genome shotgun (WGS) entry which is preliminary data.</text>
</comment>
<dbReference type="GO" id="GO:0030687">
    <property type="term" value="C:preribosome, large subunit precursor"/>
    <property type="evidence" value="ECO:0007669"/>
    <property type="project" value="TreeGrafter"/>
</dbReference>
<dbReference type="Pfam" id="PF05890">
    <property type="entry name" value="Ebp2"/>
    <property type="match status" value="1"/>
</dbReference>
<feature type="region of interest" description="Disordered" evidence="7">
    <location>
        <begin position="225"/>
        <end position="311"/>
    </location>
</feature>
<organism evidence="8 9">
    <name type="scientific">Acaulospora morrowiae</name>
    <dbReference type="NCBI Taxonomy" id="94023"/>
    <lineage>
        <taxon>Eukaryota</taxon>
        <taxon>Fungi</taxon>
        <taxon>Fungi incertae sedis</taxon>
        <taxon>Mucoromycota</taxon>
        <taxon>Glomeromycotina</taxon>
        <taxon>Glomeromycetes</taxon>
        <taxon>Diversisporales</taxon>
        <taxon>Acaulosporaceae</taxon>
        <taxon>Acaulospora</taxon>
    </lineage>
</organism>
<dbReference type="Proteomes" id="UP000789342">
    <property type="component" value="Unassembled WGS sequence"/>
</dbReference>
<evidence type="ECO:0000256" key="6">
    <source>
        <dbReference type="SAM" id="Coils"/>
    </source>
</evidence>
<protein>
    <submittedName>
        <fullName evidence="8">8680_t:CDS:1</fullName>
    </submittedName>
</protein>
<feature type="compositionally biased region" description="Basic residues" evidence="7">
    <location>
        <begin position="235"/>
        <end position="247"/>
    </location>
</feature>
<evidence type="ECO:0000256" key="3">
    <source>
        <dbReference type="ARBA" id="ARBA00022517"/>
    </source>
</evidence>
<feature type="compositionally biased region" description="Polar residues" evidence="7">
    <location>
        <begin position="263"/>
        <end position="272"/>
    </location>
</feature>
<name>A0A9N8ZIU1_9GLOM</name>
<feature type="region of interest" description="Disordered" evidence="7">
    <location>
        <begin position="1"/>
        <end position="58"/>
    </location>
</feature>
<dbReference type="PANTHER" id="PTHR13028">
    <property type="entry name" value="RRNA PROCESSING PROTEIN EBNA1-BINDING PROTEIN-RELATED"/>
    <property type="match status" value="1"/>
</dbReference>
<dbReference type="PANTHER" id="PTHR13028:SF0">
    <property type="entry name" value="RRNA-PROCESSING PROTEIN EBP2-RELATED"/>
    <property type="match status" value="1"/>
</dbReference>
<proteinExistence type="inferred from homology"/>
<dbReference type="EMBL" id="CAJVPV010001432">
    <property type="protein sequence ID" value="CAG8497254.1"/>
    <property type="molecule type" value="Genomic_DNA"/>
</dbReference>
<dbReference type="GO" id="GO:0006364">
    <property type="term" value="P:rRNA processing"/>
    <property type="evidence" value="ECO:0007669"/>
    <property type="project" value="TreeGrafter"/>
</dbReference>
<reference evidence="8" key="1">
    <citation type="submission" date="2021-06" db="EMBL/GenBank/DDBJ databases">
        <authorList>
            <person name="Kallberg Y."/>
            <person name="Tangrot J."/>
            <person name="Rosling A."/>
        </authorList>
    </citation>
    <scope>NUCLEOTIDE SEQUENCE</scope>
    <source>
        <strain evidence="8">CL551</strain>
    </source>
</reference>
<comment type="subcellular location">
    <subcellularLocation>
        <location evidence="1">Nucleus</location>
        <location evidence="1">Nucleolus</location>
    </subcellularLocation>
</comment>
<sequence length="311" mass="35369">MKKEIKGKKKEENSEEDRESGDLESTNSEAESNIGNSQSEPEGVPLEELSDSEIEGDIIPKQRVTINNKSALRKICNEIKIDAPWIETQSITSSEPVVIKDVHNDVERELAFYKQALEAAVEGREKIITSGVPFSRPDDYFAEMIKSDEHMSKIRKKLIDEEKGIKASEEARRQRELRKFGKKVQVEKIQERQKQKKEELEKIKLLKKKRKGIEENVDDDFEIALDEAAEDDRPKKRQNTGKNKKRLTKDVKFGFGGKKRFSKSNTSETSGDLSGFGASGGKGNFQEKPEDRVQETKNASLFNRESFAGPF</sequence>
<dbReference type="GO" id="GO:0034399">
    <property type="term" value="C:nuclear periphery"/>
    <property type="evidence" value="ECO:0007669"/>
    <property type="project" value="TreeGrafter"/>
</dbReference>
<evidence type="ECO:0000256" key="1">
    <source>
        <dbReference type="ARBA" id="ARBA00004604"/>
    </source>
</evidence>
<evidence type="ECO:0000256" key="7">
    <source>
        <dbReference type="SAM" id="MobiDB-lite"/>
    </source>
</evidence>
<dbReference type="OrthoDB" id="443772at2759"/>
<feature type="coiled-coil region" evidence="6">
    <location>
        <begin position="183"/>
        <end position="216"/>
    </location>
</feature>
<evidence type="ECO:0000256" key="5">
    <source>
        <dbReference type="ARBA" id="ARBA00023242"/>
    </source>
</evidence>
<keyword evidence="5" id="KW-0539">Nucleus</keyword>
<evidence type="ECO:0000313" key="8">
    <source>
        <dbReference type="EMBL" id="CAG8497254.1"/>
    </source>
</evidence>